<dbReference type="Pfam" id="PF05133">
    <property type="entry name" value="SPP1_portal"/>
    <property type="match status" value="1"/>
</dbReference>
<dbReference type="InterPro" id="IPR006428">
    <property type="entry name" value="Portal_SPP1-type"/>
</dbReference>
<proteinExistence type="predicted"/>
<dbReference type="Proteomes" id="UP000324040">
    <property type="component" value="Segment"/>
</dbReference>
<dbReference type="NCBIfam" id="TIGR01538">
    <property type="entry name" value="portal_SPP1"/>
    <property type="match status" value="1"/>
</dbReference>
<evidence type="ECO:0000256" key="1">
    <source>
        <dbReference type="SAM" id="MobiDB-lite"/>
    </source>
</evidence>
<name>A0A5B9NIN3_9CAUD</name>
<evidence type="ECO:0000313" key="3">
    <source>
        <dbReference type="Proteomes" id="UP000324040"/>
    </source>
</evidence>
<gene>
    <name evidence="2" type="ORF">SPLENDIDRED_75</name>
</gene>
<feature type="compositionally biased region" description="Basic and acidic residues" evidence="1">
    <location>
        <begin position="491"/>
        <end position="500"/>
    </location>
</feature>
<keyword evidence="3" id="KW-1185">Reference proteome</keyword>
<evidence type="ECO:0000313" key="2">
    <source>
        <dbReference type="EMBL" id="QEG13549.1"/>
    </source>
</evidence>
<dbReference type="InterPro" id="IPR021145">
    <property type="entry name" value="Portal_protein_SPP1_Gp6-like"/>
</dbReference>
<feature type="compositionally biased region" description="Acidic residues" evidence="1">
    <location>
        <begin position="476"/>
        <end position="490"/>
    </location>
</feature>
<dbReference type="EMBL" id="MN013088">
    <property type="protein sequence ID" value="QEG13549.1"/>
    <property type="molecule type" value="Genomic_DNA"/>
</dbReference>
<feature type="region of interest" description="Disordered" evidence="1">
    <location>
        <begin position="466"/>
        <end position="513"/>
    </location>
</feature>
<sequence>MSDIYPHGETHGEELNRMIIESAKEKAEPDTDVIMRLINEHNPEPLLRGVRYYMNEGDIMHKERYFYNKKGDRQIDETKPNNRVNHNWHKLLVDQKVQYLVGEPITFTTENKALLAAVNTLADDYFDDTINEVVKNMSNKGVEYLHPYVNEDGEFDYIIFPAEEMIVVYKDNRKRDILFAIRHYEYQDIMKKDVKKAEVYTESHVYYYEEIDGVYVMDYSMGENNPVPHIVNGANEVVGWGKVPIIEFKNNTEMVSDLQFYKDQIDKYDRIDSNTADSFDEFAQLIYVLRGYEGQDPAEFMTNLRYYNAIKVDGEKSGVETIRSEIPVDSAERELARTKQEIYKFGQGVDNSPEVIGGGATGPALENLYALLDLKANNAERKIRAGLIKFFWFYGEYLKKTGKLPEKTVVKDELTMIFTRSKIQNDTDTITGLSTALAGGFISLETAVANNPYVQDVEEEMERIKADKDAYAESEGNLDLDDEENDDQGDSSDKKNGVKEGEDDETTKESGGN</sequence>
<reference evidence="2 3" key="1">
    <citation type="submission" date="2019-06" db="EMBL/GenBank/DDBJ databases">
        <authorList>
            <person name="Handoko Y.A."/>
            <person name="Wardani A.K."/>
            <person name="Sutrisno A.A."/>
            <person name="Widjanarko S.B."/>
            <person name="Sharma R."/>
            <person name="Grose J.H."/>
        </authorList>
    </citation>
    <scope>NUCLEOTIDE SEQUENCE [LARGE SCALE GENOMIC DNA]</scope>
</reference>
<organism evidence="2 3">
    <name type="scientific">Bacillus phage vB_BspS_SplendidRed</name>
    <dbReference type="NCBI Taxonomy" id="2591379"/>
    <lineage>
        <taxon>Viruses</taxon>
        <taxon>Duplodnaviria</taxon>
        <taxon>Heunggongvirae</taxon>
        <taxon>Uroviricota</taxon>
        <taxon>Caudoviricetes</taxon>
        <taxon>Trautnerviridae</taxon>
        <taxon>Polsinellivirinae</taxon>
        <taxon>Splendidredvirus</taxon>
        <taxon>Splendidredvirus splendidred</taxon>
    </lineage>
</organism>
<protein>
    <submittedName>
        <fullName evidence="2">Putative tail spike protein</fullName>
    </submittedName>
</protein>
<accession>A0A5B9NIN3</accession>